<reference evidence="2" key="3">
    <citation type="submission" date="2022-01" db="UniProtKB">
        <authorList>
            <consortium name="EnsemblPlants"/>
        </authorList>
    </citation>
    <scope>IDENTIFICATION</scope>
    <source>
        <strain evidence="2">subsp. vulgare</strain>
    </source>
</reference>
<dbReference type="InterPro" id="IPR012337">
    <property type="entry name" value="RNaseH-like_sf"/>
</dbReference>
<dbReference type="PANTHER" id="PTHR11697:SF230">
    <property type="entry name" value="ZINC FINGER, MYM DOMAIN CONTAINING 1"/>
    <property type="match status" value="1"/>
</dbReference>
<dbReference type="PANTHER" id="PTHR11697">
    <property type="entry name" value="GENERAL TRANSCRIPTION FACTOR 2-RELATED ZINC FINGER PROTEIN"/>
    <property type="match status" value="1"/>
</dbReference>
<accession>A0A8I6WRI4</accession>
<dbReference type="InterPro" id="IPR008906">
    <property type="entry name" value="HATC_C_dom"/>
</dbReference>
<dbReference type="GO" id="GO:0046983">
    <property type="term" value="F:protein dimerization activity"/>
    <property type="evidence" value="ECO:0007669"/>
    <property type="project" value="InterPro"/>
</dbReference>
<proteinExistence type="predicted"/>
<dbReference type="Proteomes" id="UP000011116">
    <property type="component" value="Chromosome 2H"/>
</dbReference>
<evidence type="ECO:0000313" key="2">
    <source>
        <dbReference type="EnsemblPlants" id="HORVU.MOREX.r3.2HG0187830.1.CDS1"/>
    </source>
</evidence>
<organism evidence="2 3">
    <name type="scientific">Hordeum vulgare subsp. vulgare</name>
    <name type="common">Domesticated barley</name>
    <dbReference type="NCBI Taxonomy" id="112509"/>
    <lineage>
        <taxon>Eukaryota</taxon>
        <taxon>Viridiplantae</taxon>
        <taxon>Streptophyta</taxon>
        <taxon>Embryophyta</taxon>
        <taxon>Tracheophyta</taxon>
        <taxon>Spermatophyta</taxon>
        <taxon>Magnoliopsida</taxon>
        <taxon>Liliopsida</taxon>
        <taxon>Poales</taxon>
        <taxon>Poaceae</taxon>
        <taxon>BOP clade</taxon>
        <taxon>Pooideae</taxon>
        <taxon>Triticodae</taxon>
        <taxon>Triticeae</taxon>
        <taxon>Hordeinae</taxon>
        <taxon>Hordeum</taxon>
    </lineage>
</organism>
<dbReference type="Gramene" id="HORVU.MOREX.r3.2HG0187830.1">
    <property type="protein sequence ID" value="HORVU.MOREX.r3.2HG0187830.1.CDS1"/>
    <property type="gene ID" value="HORVU.MOREX.r3.2HG0187830"/>
</dbReference>
<dbReference type="AlphaFoldDB" id="A0A8I6WRI4"/>
<dbReference type="InterPro" id="IPR055298">
    <property type="entry name" value="AtLOH3-like"/>
</dbReference>
<protein>
    <recommendedName>
        <fullName evidence="1">HAT C-terminal dimerisation domain-containing protein</fullName>
    </recommendedName>
</protein>
<evidence type="ECO:0000259" key="1">
    <source>
        <dbReference type="Pfam" id="PF05699"/>
    </source>
</evidence>
<feature type="domain" description="HAT C-terminal dimerisation" evidence="1">
    <location>
        <begin position="371"/>
        <end position="427"/>
    </location>
</feature>
<reference evidence="3" key="1">
    <citation type="journal article" date="2012" name="Nature">
        <title>A physical, genetic and functional sequence assembly of the barley genome.</title>
        <authorList>
            <consortium name="The International Barley Genome Sequencing Consortium"/>
            <person name="Mayer K.F."/>
            <person name="Waugh R."/>
            <person name="Brown J.W."/>
            <person name="Schulman A."/>
            <person name="Langridge P."/>
            <person name="Platzer M."/>
            <person name="Fincher G.B."/>
            <person name="Muehlbauer G.J."/>
            <person name="Sato K."/>
            <person name="Close T.J."/>
            <person name="Wise R.P."/>
            <person name="Stein N."/>
        </authorList>
    </citation>
    <scope>NUCLEOTIDE SEQUENCE [LARGE SCALE GENOMIC DNA]</scope>
    <source>
        <strain evidence="3">cv. Morex</strain>
    </source>
</reference>
<dbReference type="Pfam" id="PF05699">
    <property type="entry name" value="Dimer_Tnp_hAT"/>
    <property type="match status" value="1"/>
</dbReference>
<reference evidence="2" key="2">
    <citation type="submission" date="2020-10" db="EMBL/GenBank/DDBJ databases">
        <authorList>
            <person name="Scholz U."/>
            <person name="Mascher M."/>
            <person name="Fiebig A."/>
        </authorList>
    </citation>
    <scope>NUCLEOTIDE SEQUENCE [LARGE SCALE GENOMIC DNA]</scope>
    <source>
        <strain evidence="2">cv. Morex</strain>
    </source>
</reference>
<name>A0A8I6WRI4_HORVV</name>
<sequence>MKYQLPISKVPGQGYDGASNMKGHVNGLKKLIMEDSPSAFYVHCFAHQLQLTLVIVAKENIDCQWFFGHLAYFLNVLGMSCKKIRMLRVAQSEYMIEALKLGEIESGQGLNQEMGLARPGDTRWGSHYKTVMRIMSLYPSIRKVLFRLGKESKGTEALGAQTMLEVFKSFEFVFLLHLMNEIFGYTSDLSNALQKRDQDIVNAIGLVEFTKVELQVLREDHGWKEFLGNVTSFCVKHNVACVDMDGKYKPIQRARAFYKNAMNYHRFHAGIFLGVIGRQLQELNNRFDEVNTELLRCMASLSPVKSFSSFNIDDLVKLAGFYPHDFDFEEMHQLPFQLNLYISDVRNDENFTNVTSLAELSMMLVKTGRVVRYEIVYKLLKLVLVLPVATAGVERVFSSMNYIKNKLRSKMGQKYLNDCLVTFIEREFFLQVQDEDIITHFQSINDRKVIL</sequence>
<dbReference type="SUPFAM" id="SSF53098">
    <property type="entry name" value="Ribonuclease H-like"/>
    <property type="match status" value="1"/>
</dbReference>
<dbReference type="EnsemblPlants" id="HORVU.MOREX.r3.2HG0187830.1">
    <property type="protein sequence ID" value="HORVU.MOREX.r3.2HG0187830.1.CDS1"/>
    <property type="gene ID" value="HORVU.MOREX.r3.2HG0187830"/>
</dbReference>
<keyword evidence="3" id="KW-1185">Reference proteome</keyword>
<evidence type="ECO:0000313" key="3">
    <source>
        <dbReference type="Proteomes" id="UP000011116"/>
    </source>
</evidence>